<feature type="compositionally biased region" description="Acidic residues" evidence="1">
    <location>
        <begin position="781"/>
        <end position="817"/>
    </location>
</feature>
<feature type="compositionally biased region" description="Low complexity" evidence="1">
    <location>
        <begin position="194"/>
        <end position="226"/>
    </location>
</feature>
<accession>A0ABM1EJ00</accession>
<protein>
    <submittedName>
        <fullName evidence="3">Uncharacterized protein LOC106812735 isoform X1</fullName>
    </submittedName>
</protein>
<evidence type="ECO:0000256" key="1">
    <source>
        <dbReference type="SAM" id="MobiDB-lite"/>
    </source>
</evidence>
<feature type="region of interest" description="Disordered" evidence="1">
    <location>
        <begin position="29"/>
        <end position="88"/>
    </location>
</feature>
<feature type="compositionally biased region" description="Basic and acidic residues" evidence="1">
    <location>
        <begin position="56"/>
        <end position="86"/>
    </location>
</feature>
<feature type="region of interest" description="Disordered" evidence="1">
    <location>
        <begin position="911"/>
        <end position="932"/>
    </location>
</feature>
<feature type="region of interest" description="Disordered" evidence="1">
    <location>
        <begin position="750"/>
        <end position="826"/>
    </location>
</feature>
<organism evidence="2 3">
    <name type="scientific">Priapulus caudatus</name>
    <name type="common">Priapulid worm</name>
    <dbReference type="NCBI Taxonomy" id="37621"/>
    <lineage>
        <taxon>Eukaryota</taxon>
        <taxon>Metazoa</taxon>
        <taxon>Ecdysozoa</taxon>
        <taxon>Scalidophora</taxon>
        <taxon>Priapulida</taxon>
        <taxon>Priapulimorpha</taxon>
        <taxon>Priapulimorphida</taxon>
        <taxon>Priapulidae</taxon>
        <taxon>Priapulus</taxon>
    </lineage>
</organism>
<feature type="region of interest" description="Disordered" evidence="1">
    <location>
        <begin position="495"/>
        <end position="560"/>
    </location>
</feature>
<reference evidence="3" key="1">
    <citation type="submission" date="2025-08" db="UniProtKB">
        <authorList>
            <consortium name="RefSeq"/>
        </authorList>
    </citation>
    <scope>IDENTIFICATION</scope>
</reference>
<feature type="compositionally biased region" description="Polar residues" evidence="1">
    <location>
        <begin position="750"/>
        <end position="761"/>
    </location>
</feature>
<dbReference type="GeneID" id="106812735"/>
<dbReference type="Proteomes" id="UP000695022">
    <property type="component" value="Unplaced"/>
</dbReference>
<feature type="region of interest" description="Disordered" evidence="1">
    <location>
        <begin position="184"/>
        <end position="242"/>
    </location>
</feature>
<keyword evidence="2" id="KW-1185">Reference proteome</keyword>
<dbReference type="RefSeq" id="XP_014672171.1">
    <property type="nucleotide sequence ID" value="XM_014816685.1"/>
</dbReference>
<gene>
    <name evidence="3" type="primary">LOC106812735</name>
</gene>
<sequence>MALPAWQLTLLDKKRRQQSDVQQVDARYTNASTWRQDPILKQRASLKHKGLSTSDSMRDDAVATDRERASTRESDSDSDADAHIPRVAENPWIKSERRLAVGRDGGARGRECARRPAEYALALVLAEGQSELPEAEQDFEMYRPGFVSVLTRRFTSMGDLLDTREESALYGHTALKRSSSVEQLLASAGRQRHGSATTSESSGCSSSEAMPPGGAAPSGDAAFAGAIDGSSSGNESAEREVGHDECDKIGRNHGAGTVDELPRPNTVQCYRSLFETGRVDKALVKRWHRVGQQRPPGSHHADCTLLTNGHSEPTDDMVVTKITPAIGSVTRLEKNGTAAVKAENQKNITGDKNLDKVSRFEKRLNELHNQHAPIPRQLRARASAADAKLQVADKPPCFLPKRPQILPKAAILSHHTSSNEAADRVLSNSSLPSAALSTHHIVSSPEPADLVVDSSVHDLPAYTPLSTHNILSPAVNAAAPSRCRADSASRVLEEELVKPSSYRPRRDAASTPAGAPASDGDASIAATDSSNSDSSERQVAAGDVCTTKEESETSQDVDGRKEVQALPVDSMMHSQPIAAARQLDGINAELCKDGFVIKPNSALLGGREMGCSSGSMKLPPSHPQHRGIDSGVLARIRSKGKVYRYDTGVYTPLKRDSRRGVANTATATESLEPASNKKPTTTTTTTPTTTNRTENDNERVAPDLHTPVNNEVKLAREKLAAVAAKPLVNGHSRPLRFRFELDDITATPKTFGQVDSTTEVNLPSPIECDPTSPASRLTEEDRQEEEEEEAETPSAFADDDTPDYGDDYDADDDDDNDAGGYSVEDLYGDMDASGGAHVQRSAFGNLIFSSLQEEDEEEASFLVHVEPCNISFDGEMVLMEGRSCFIKERNKNLRIKFRDNLHDHFEYPSEQSLLEDTEGHEDSNNSDAPRMYEFGTDEESADVEPHIQQSSALKTTPSIGSTNLAAYYPTKTHESYNLGMEMSRETMDIKVESQEQMAILDDTQLIPGTDETTWSESATSDLLF</sequence>
<feature type="compositionally biased region" description="Basic and acidic residues" evidence="1">
    <location>
        <begin position="693"/>
        <end position="702"/>
    </location>
</feature>
<feature type="compositionally biased region" description="Basic and acidic residues" evidence="1">
    <location>
        <begin position="546"/>
        <end position="560"/>
    </location>
</feature>
<feature type="compositionally biased region" description="Low complexity" evidence="1">
    <location>
        <begin position="679"/>
        <end position="690"/>
    </location>
</feature>
<proteinExistence type="predicted"/>
<evidence type="ECO:0000313" key="3">
    <source>
        <dbReference type="RefSeq" id="XP_014672171.1"/>
    </source>
</evidence>
<name>A0ABM1EJ00_PRICU</name>
<feature type="region of interest" description="Disordered" evidence="1">
    <location>
        <begin position="656"/>
        <end position="703"/>
    </location>
</feature>
<evidence type="ECO:0000313" key="2">
    <source>
        <dbReference type="Proteomes" id="UP000695022"/>
    </source>
</evidence>